<dbReference type="PANTHER" id="PTHR45138:SF9">
    <property type="entry name" value="DIGUANYLATE CYCLASE DGCM-RELATED"/>
    <property type="match status" value="1"/>
</dbReference>
<keyword evidence="3" id="KW-1133">Transmembrane helix</keyword>
<accession>A0ABY1ZKM2</accession>
<feature type="domain" description="GGDEF" evidence="4">
    <location>
        <begin position="234"/>
        <end position="371"/>
    </location>
</feature>
<dbReference type="InterPro" id="IPR043128">
    <property type="entry name" value="Rev_trsase/Diguanyl_cyclase"/>
</dbReference>
<name>A0ABY1ZKM2_9GAMM</name>
<dbReference type="InterPro" id="IPR048432">
    <property type="entry name" value="MASE7"/>
</dbReference>
<dbReference type="PANTHER" id="PTHR45138">
    <property type="entry name" value="REGULATORY COMPONENTS OF SENSORY TRANSDUCTION SYSTEM"/>
    <property type="match status" value="1"/>
</dbReference>
<evidence type="ECO:0000259" key="4">
    <source>
        <dbReference type="PROSITE" id="PS50887"/>
    </source>
</evidence>
<keyword evidence="3" id="KW-0812">Transmembrane</keyword>
<feature type="transmembrane region" description="Helical" evidence="3">
    <location>
        <begin position="20"/>
        <end position="39"/>
    </location>
</feature>
<evidence type="ECO:0000256" key="1">
    <source>
        <dbReference type="ARBA" id="ARBA00012528"/>
    </source>
</evidence>
<dbReference type="PROSITE" id="PS50887">
    <property type="entry name" value="GGDEF"/>
    <property type="match status" value="1"/>
</dbReference>
<comment type="caution">
    <text evidence="5">The sequence shown here is derived from an EMBL/GenBank/DDBJ whole genome shotgun (WGS) entry which is preliminary data.</text>
</comment>
<dbReference type="InterPro" id="IPR050469">
    <property type="entry name" value="Diguanylate_Cyclase"/>
</dbReference>
<keyword evidence="3" id="KW-0472">Membrane</keyword>
<feature type="transmembrane region" description="Helical" evidence="3">
    <location>
        <begin position="51"/>
        <end position="73"/>
    </location>
</feature>
<dbReference type="CDD" id="cd01949">
    <property type="entry name" value="GGDEF"/>
    <property type="match status" value="1"/>
</dbReference>
<dbReference type="SMART" id="SM00267">
    <property type="entry name" value="GGDEF"/>
    <property type="match status" value="1"/>
</dbReference>
<feature type="transmembrane region" description="Helical" evidence="3">
    <location>
        <begin position="85"/>
        <end position="103"/>
    </location>
</feature>
<dbReference type="InterPro" id="IPR000160">
    <property type="entry name" value="GGDEF_dom"/>
</dbReference>
<feature type="transmembrane region" description="Helical" evidence="3">
    <location>
        <begin position="109"/>
        <end position="125"/>
    </location>
</feature>
<sequence>MYASIKKLWLRGTLGRPPRLARQIALTNQIALFGAVATLPYQLFYLFYDMALYWPVFSLNMLFMAGYLAALGFNWGQRHTYSRNLVLINACTQILVVTYFIGAAAGVHLFYYAIGSVLSLIFIRYRAGMLALLLGVLVVLFLVCQFAFAEAATPVPEPLVHWMFAVSVVGAMTLSGSFSYLFRKEIDHAEDQLIQSNRDLEKLSSTDKLTGLANRRSLDRFLNREWSRSHQDQLPTSILMCDVDCFKSYNDHYGHQAGDECLQAIAQALTDVVRRPTDLVTRYGGEEFAIVLPMTPETDAGVIAERLRARVESLAIPHARSEVAPVVTISVGLSTLAPAGEQPMEQVLAQADSALYRAKREGRNQVRQYRDGD</sequence>
<feature type="transmembrane region" description="Helical" evidence="3">
    <location>
        <begin position="160"/>
        <end position="182"/>
    </location>
</feature>
<comment type="catalytic activity">
    <reaction evidence="2">
        <text>2 GTP = 3',3'-c-di-GMP + 2 diphosphate</text>
        <dbReference type="Rhea" id="RHEA:24898"/>
        <dbReference type="ChEBI" id="CHEBI:33019"/>
        <dbReference type="ChEBI" id="CHEBI:37565"/>
        <dbReference type="ChEBI" id="CHEBI:58805"/>
        <dbReference type="EC" id="2.7.7.65"/>
    </reaction>
</comment>
<dbReference type="Proteomes" id="UP000313645">
    <property type="component" value="Unassembled WGS sequence"/>
</dbReference>
<dbReference type="InterPro" id="IPR029787">
    <property type="entry name" value="Nucleotide_cyclase"/>
</dbReference>
<dbReference type="EC" id="2.7.7.65" evidence="1"/>
<dbReference type="SUPFAM" id="SSF55073">
    <property type="entry name" value="Nucleotide cyclase"/>
    <property type="match status" value="1"/>
</dbReference>
<evidence type="ECO:0000313" key="5">
    <source>
        <dbReference type="EMBL" id="TBW51262.1"/>
    </source>
</evidence>
<dbReference type="NCBIfam" id="TIGR00254">
    <property type="entry name" value="GGDEF"/>
    <property type="match status" value="1"/>
</dbReference>
<evidence type="ECO:0000313" key="6">
    <source>
        <dbReference type="Proteomes" id="UP000313645"/>
    </source>
</evidence>
<gene>
    <name evidence="5" type="ORF">EZI54_17200</name>
</gene>
<evidence type="ECO:0000256" key="3">
    <source>
        <dbReference type="SAM" id="Phobius"/>
    </source>
</evidence>
<dbReference type="Pfam" id="PF20967">
    <property type="entry name" value="MASE7"/>
    <property type="match status" value="1"/>
</dbReference>
<organism evidence="5 6">
    <name type="scientific">Marinobacter halodurans</name>
    <dbReference type="NCBI Taxonomy" id="2528979"/>
    <lineage>
        <taxon>Bacteria</taxon>
        <taxon>Pseudomonadati</taxon>
        <taxon>Pseudomonadota</taxon>
        <taxon>Gammaproteobacteria</taxon>
        <taxon>Pseudomonadales</taxon>
        <taxon>Marinobacteraceae</taxon>
        <taxon>Marinobacter</taxon>
    </lineage>
</organism>
<dbReference type="RefSeq" id="WP_131483117.1">
    <property type="nucleotide sequence ID" value="NZ_SJDL01000031.1"/>
</dbReference>
<dbReference type="Pfam" id="PF00990">
    <property type="entry name" value="GGDEF"/>
    <property type="match status" value="1"/>
</dbReference>
<keyword evidence="6" id="KW-1185">Reference proteome</keyword>
<protein>
    <recommendedName>
        <fullName evidence="1">diguanylate cyclase</fullName>
        <ecNumber evidence="1">2.7.7.65</ecNumber>
    </recommendedName>
</protein>
<feature type="transmembrane region" description="Helical" evidence="3">
    <location>
        <begin position="130"/>
        <end position="148"/>
    </location>
</feature>
<proteinExistence type="predicted"/>
<dbReference type="EMBL" id="SJDL01000031">
    <property type="protein sequence ID" value="TBW51262.1"/>
    <property type="molecule type" value="Genomic_DNA"/>
</dbReference>
<reference evidence="5 6" key="1">
    <citation type="submission" date="2019-02" db="EMBL/GenBank/DDBJ databases">
        <title>Marinobacter halodurans sp. nov., a marine bacterium isolated from sea tidal flat.</title>
        <authorList>
            <person name="Yoo Y."/>
            <person name="Lee D.W."/>
            <person name="Kim B.S."/>
            <person name="Kim J.-J."/>
        </authorList>
    </citation>
    <scope>NUCLEOTIDE SEQUENCE [LARGE SCALE GENOMIC DNA]</scope>
    <source>
        <strain evidence="5 6">YJ-S3-2</strain>
    </source>
</reference>
<evidence type="ECO:0000256" key="2">
    <source>
        <dbReference type="ARBA" id="ARBA00034247"/>
    </source>
</evidence>
<dbReference type="Gene3D" id="3.30.70.270">
    <property type="match status" value="1"/>
</dbReference>